<protein>
    <recommendedName>
        <fullName evidence="4">Peptidyl-prolyl cis-trans isomerase</fullName>
        <shortName evidence="4">PPIase</shortName>
        <ecNumber evidence="4">5.2.1.8</ecNumber>
    </recommendedName>
</protein>
<dbReference type="PANTHER" id="PTHR11071:SF490">
    <property type="entry name" value="PEPTIDYL-PROLYL CIS-TRANS ISOMERASE A"/>
    <property type="match status" value="1"/>
</dbReference>
<dbReference type="Gene3D" id="2.40.100.10">
    <property type="entry name" value="Cyclophilin-like"/>
    <property type="match status" value="1"/>
</dbReference>
<keyword evidence="3 4" id="KW-0413">Isomerase</keyword>
<evidence type="ECO:0000256" key="3">
    <source>
        <dbReference type="ARBA" id="ARBA00023235"/>
    </source>
</evidence>
<dbReference type="PANTHER" id="PTHR11071">
    <property type="entry name" value="PEPTIDYL-PROLYL CIS-TRANS ISOMERASE"/>
    <property type="match status" value="1"/>
</dbReference>
<dbReference type="Ensembl" id="ENSECAT00000082623.1">
    <property type="protein sequence ID" value="ENSECAP00000063290.1"/>
    <property type="gene ID" value="ENSECAG00000058571.1"/>
</dbReference>
<reference evidence="6" key="2">
    <citation type="submission" date="2025-08" db="UniProtKB">
        <authorList>
            <consortium name="Ensembl"/>
        </authorList>
    </citation>
    <scope>IDENTIFICATION</scope>
    <source>
        <strain evidence="6">Thoroughbred</strain>
    </source>
</reference>
<dbReference type="PRINTS" id="PR00153">
    <property type="entry name" value="CSAPPISMRASE"/>
</dbReference>
<dbReference type="InterPro" id="IPR029000">
    <property type="entry name" value="Cyclophilin-like_dom_sf"/>
</dbReference>
<sequence>MDQWRGIESSQINPQIHGQMIFDKGLFADKIPKTAENFHVLSTGEKGFGYKGFCFHRIIPGFMGLGVIYREKFHDENFILKHMGPGILSMANAGPNTNGSRFFICTAKIKWWGGKHVFFGKGKEGVNTGEAMEHFGSRNDKTSKKLTVADCGQL</sequence>
<reference evidence="6 7" key="1">
    <citation type="journal article" date="2009" name="Science">
        <title>Genome sequence, comparative analysis, and population genetics of the domestic horse.</title>
        <authorList>
            <consortium name="Broad Institute Genome Sequencing Platform"/>
            <consortium name="Broad Institute Whole Genome Assembly Team"/>
            <person name="Wade C.M."/>
            <person name="Giulotto E."/>
            <person name="Sigurdsson S."/>
            <person name="Zoli M."/>
            <person name="Gnerre S."/>
            <person name="Imsland F."/>
            <person name="Lear T.L."/>
            <person name="Adelson D.L."/>
            <person name="Bailey E."/>
            <person name="Bellone R.R."/>
            <person name="Bloecker H."/>
            <person name="Distl O."/>
            <person name="Edgar R.C."/>
            <person name="Garber M."/>
            <person name="Leeb T."/>
            <person name="Mauceli E."/>
            <person name="MacLeod J.N."/>
            <person name="Penedo M.C.T."/>
            <person name="Raison J.M."/>
            <person name="Sharpe T."/>
            <person name="Vogel J."/>
            <person name="Andersson L."/>
            <person name="Antczak D.F."/>
            <person name="Biagi T."/>
            <person name="Binns M.M."/>
            <person name="Chowdhary B.P."/>
            <person name="Coleman S.J."/>
            <person name="Della Valle G."/>
            <person name="Fryc S."/>
            <person name="Guerin G."/>
            <person name="Hasegawa T."/>
            <person name="Hill E.W."/>
            <person name="Jurka J."/>
            <person name="Kiialainen A."/>
            <person name="Lindgren G."/>
            <person name="Liu J."/>
            <person name="Magnani E."/>
            <person name="Mickelson J.R."/>
            <person name="Murray J."/>
            <person name="Nergadze S.G."/>
            <person name="Onofrio R."/>
            <person name="Pedroni S."/>
            <person name="Piras M.F."/>
            <person name="Raudsepp T."/>
            <person name="Rocchi M."/>
            <person name="Roeed K.H."/>
            <person name="Ryder O.A."/>
            <person name="Searle S."/>
            <person name="Skow L."/>
            <person name="Swinburne J.E."/>
            <person name="Syvaenen A.C."/>
            <person name="Tozaki T."/>
            <person name="Valberg S.J."/>
            <person name="Vaudin M."/>
            <person name="White J.R."/>
            <person name="Zody M.C."/>
            <person name="Lander E.S."/>
            <person name="Lindblad-Toh K."/>
        </authorList>
    </citation>
    <scope>NUCLEOTIDE SEQUENCE [LARGE SCALE GENOMIC DNA]</scope>
    <source>
        <strain evidence="6 7">Thoroughbred</strain>
    </source>
</reference>
<comment type="catalytic activity">
    <reaction evidence="1 4">
        <text>[protein]-peptidylproline (omega=180) = [protein]-peptidylproline (omega=0)</text>
        <dbReference type="Rhea" id="RHEA:16237"/>
        <dbReference type="Rhea" id="RHEA-COMP:10747"/>
        <dbReference type="Rhea" id="RHEA-COMP:10748"/>
        <dbReference type="ChEBI" id="CHEBI:83833"/>
        <dbReference type="ChEBI" id="CHEBI:83834"/>
        <dbReference type="EC" id="5.2.1.8"/>
    </reaction>
</comment>
<dbReference type="GeneTree" id="ENSGT00950000183087"/>
<dbReference type="AlphaFoldDB" id="A0A9L0RL83"/>
<dbReference type="GO" id="GO:0005737">
    <property type="term" value="C:cytoplasm"/>
    <property type="evidence" value="ECO:0000318"/>
    <property type="project" value="GO_Central"/>
</dbReference>
<dbReference type="GO" id="GO:0016018">
    <property type="term" value="F:cyclosporin A binding"/>
    <property type="evidence" value="ECO:0000318"/>
    <property type="project" value="GO_Central"/>
</dbReference>
<comment type="function">
    <text evidence="4">PPIases accelerate the folding of proteins. It catalyzes the cis-trans isomerization of proline imidic peptide bonds in oligopeptides.</text>
</comment>
<evidence type="ECO:0000313" key="7">
    <source>
        <dbReference type="Proteomes" id="UP000002281"/>
    </source>
</evidence>
<dbReference type="InterPro" id="IPR024936">
    <property type="entry name" value="Cyclophilin-type_PPIase"/>
</dbReference>
<dbReference type="InterPro" id="IPR002130">
    <property type="entry name" value="Cyclophilin-type_PPIase_dom"/>
</dbReference>
<dbReference type="EC" id="5.2.1.8" evidence="4"/>
<dbReference type="Proteomes" id="UP000002281">
    <property type="component" value="Chromosome 16"/>
</dbReference>
<keyword evidence="7" id="KW-1185">Reference proteome</keyword>
<feature type="domain" description="PPIase cyclophilin-type" evidence="5">
    <location>
        <begin position="26"/>
        <end position="153"/>
    </location>
</feature>
<evidence type="ECO:0000256" key="1">
    <source>
        <dbReference type="ARBA" id="ARBA00000971"/>
    </source>
</evidence>
<name>A0A9L0RL83_HORSE</name>
<dbReference type="Pfam" id="PF00160">
    <property type="entry name" value="Pro_isomerase"/>
    <property type="match status" value="1"/>
</dbReference>
<dbReference type="GO" id="GO:0006457">
    <property type="term" value="P:protein folding"/>
    <property type="evidence" value="ECO:0000318"/>
    <property type="project" value="GO_Central"/>
</dbReference>
<keyword evidence="2 4" id="KW-0697">Rotamase</keyword>
<evidence type="ECO:0000313" key="6">
    <source>
        <dbReference type="Ensembl" id="ENSECAP00000063290.1"/>
    </source>
</evidence>
<dbReference type="GO" id="GO:0003755">
    <property type="term" value="F:peptidyl-prolyl cis-trans isomerase activity"/>
    <property type="evidence" value="ECO:0000318"/>
    <property type="project" value="GO_Central"/>
</dbReference>
<comment type="similarity">
    <text evidence="4">Belongs to the cyclophilin-type PPIase family.</text>
</comment>
<proteinExistence type="inferred from homology"/>
<evidence type="ECO:0000256" key="4">
    <source>
        <dbReference type="RuleBase" id="RU363019"/>
    </source>
</evidence>
<organism evidence="6 7">
    <name type="scientific">Equus caballus</name>
    <name type="common">Horse</name>
    <dbReference type="NCBI Taxonomy" id="9796"/>
    <lineage>
        <taxon>Eukaryota</taxon>
        <taxon>Metazoa</taxon>
        <taxon>Chordata</taxon>
        <taxon>Craniata</taxon>
        <taxon>Vertebrata</taxon>
        <taxon>Euteleostomi</taxon>
        <taxon>Mammalia</taxon>
        <taxon>Eutheria</taxon>
        <taxon>Laurasiatheria</taxon>
        <taxon>Perissodactyla</taxon>
        <taxon>Equidae</taxon>
        <taxon>Equus</taxon>
    </lineage>
</organism>
<dbReference type="SUPFAM" id="SSF50891">
    <property type="entry name" value="Cyclophilin-like"/>
    <property type="match status" value="1"/>
</dbReference>
<dbReference type="PIRSF" id="PIRSF001467">
    <property type="entry name" value="Peptidylpro_ismrse"/>
    <property type="match status" value="1"/>
</dbReference>
<evidence type="ECO:0000259" key="5">
    <source>
        <dbReference type="PROSITE" id="PS50072"/>
    </source>
</evidence>
<accession>A0A9L0RL83</accession>
<dbReference type="PROSITE" id="PS50072">
    <property type="entry name" value="CSA_PPIASE_2"/>
    <property type="match status" value="1"/>
</dbReference>
<evidence type="ECO:0000256" key="2">
    <source>
        <dbReference type="ARBA" id="ARBA00023110"/>
    </source>
</evidence>
<reference evidence="6" key="3">
    <citation type="submission" date="2025-09" db="UniProtKB">
        <authorList>
            <consortium name="Ensembl"/>
        </authorList>
    </citation>
    <scope>IDENTIFICATION</scope>
    <source>
        <strain evidence="6">Thoroughbred</strain>
    </source>
</reference>